<dbReference type="Gene3D" id="1.20.5.110">
    <property type="match status" value="1"/>
</dbReference>
<keyword evidence="1" id="KW-0812">Transmembrane</keyword>
<dbReference type="InterPro" id="IPR000727">
    <property type="entry name" value="T_SNARE_dom"/>
</dbReference>
<dbReference type="PROSITE" id="PS50192">
    <property type="entry name" value="T_SNARE"/>
    <property type="match status" value="1"/>
</dbReference>
<evidence type="ECO:0000313" key="3">
    <source>
        <dbReference type="EMBL" id="KAL2712997.1"/>
    </source>
</evidence>
<dbReference type="EMBL" id="JAUDFV010000164">
    <property type="protein sequence ID" value="KAL2712997.1"/>
    <property type="molecule type" value="Genomic_DNA"/>
</dbReference>
<feature type="transmembrane region" description="Helical" evidence="1">
    <location>
        <begin position="232"/>
        <end position="249"/>
    </location>
</feature>
<feature type="domain" description="T-SNARE coiled-coil homology" evidence="2">
    <location>
        <begin position="162"/>
        <end position="224"/>
    </location>
</feature>
<dbReference type="AlphaFoldDB" id="A0ABD1ZXA2"/>
<comment type="caution">
    <text evidence="3">The sequence shown here is derived from an EMBL/GenBank/DDBJ whole genome shotgun (WGS) entry which is preliminary data.</text>
</comment>
<sequence>MALIYIEDNDPWLTEYEACEKLFREIMEQLTMRERESETSQAYASLSANIRLRMKQYNREICQLKNKVEEASKSRTMYPFDLLLHLTTEEAERRTRQIELLQSKDIQLQKLYDSRTKSLLSNRNSLLRSGTSAFADMGTTSWAIDDDDDKPIDVQNFKNYQDQVLQEQDKGLEELCKVIERQKEIGQTISNTLVEHNEIIDDLADHMDMTDQSLINRTRQVESISYKDRTCGYWIIIILLFISIVVVALL</sequence>
<accession>A0ABD1ZXA2</accession>
<gene>
    <name evidence="3" type="ORF">V1478_017588</name>
</gene>
<evidence type="ECO:0000259" key="2">
    <source>
        <dbReference type="PROSITE" id="PS50192"/>
    </source>
</evidence>
<dbReference type="Proteomes" id="UP001607302">
    <property type="component" value="Unassembled WGS sequence"/>
</dbReference>
<dbReference type="CDD" id="cd15852">
    <property type="entry name" value="SNARE_Syntaxin8"/>
    <property type="match status" value="1"/>
</dbReference>
<dbReference type="SMART" id="SM00397">
    <property type="entry name" value="t_SNARE"/>
    <property type="match status" value="1"/>
</dbReference>
<evidence type="ECO:0000313" key="4">
    <source>
        <dbReference type="Proteomes" id="UP001607302"/>
    </source>
</evidence>
<reference evidence="3 4" key="1">
    <citation type="journal article" date="2024" name="Ann. Entomol. Soc. Am.">
        <title>Genomic analyses of the southern and eastern yellowjacket wasps (Hymenoptera: Vespidae) reveal evolutionary signatures of social life.</title>
        <authorList>
            <person name="Catto M.A."/>
            <person name="Caine P.B."/>
            <person name="Orr S.E."/>
            <person name="Hunt B.G."/>
            <person name="Goodisman M.A.D."/>
        </authorList>
    </citation>
    <scope>NUCLEOTIDE SEQUENCE [LARGE SCALE GENOMIC DNA]</scope>
    <source>
        <strain evidence="3">233</strain>
        <tissue evidence="3">Head and thorax</tissue>
    </source>
</reference>
<keyword evidence="1" id="KW-1133">Transmembrane helix</keyword>
<keyword evidence="1" id="KW-0472">Membrane</keyword>
<keyword evidence="4" id="KW-1185">Reference proteome</keyword>
<name>A0ABD1ZXA2_VESSQ</name>
<dbReference type="SUPFAM" id="SSF58038">
    <property type="entry name" value="SNARE fusion complex"/>
    <property type="match status" value="1"/>
</dbReference>
<organism evidence="3 4">
    <name type="scientific">Vespula squamosa</name>
    <name type="common">Southern yellow jacket</name>
    <name type="synonym">Wasp</name>
    <dbReference type="NCBI Taxonomy" id="30214"/>
    <lineage>
        <taxon>Eukaryota</taxon>
        <taxon>Metazoa</taxon>
        <taxon>Ecdysozoa</taxon>
        <taxon>Arthropoda</taxon>
        <taxon>Hexapoda</taxon>
        <taxon>Insecta</taxon>
        <taxon>Pterygota</taxon>
        <taxon>Neoptera</taxon>
        <taxon>Endopterygota</taxon>
        <taxon>Hymenoptera</taxon>
        <taxon>Apocrita</taxon>
        <taxon>Aculeata</taxon>
        <taxon>Vespoidea</taxon>
        <taxon>Vespidae</taxon>
        <taxon>Vespinae</taxon>
        <taxon>Vespula</taxon>
    </lineage>
</organism>
<protein>
    <submittedName>
        <fullName evidence="3">Syntaxin-8</fullName>
    </submittedName>
</protein>
<dbReference type="InterPro" id="IPR041875">
    <property type="entry name" value="Syntaxin-8_SNARE"/>
</dbReference>
<evidence type="ECO:0000256" key="1">
    <source>
        <dbReference type="SAM" id="Phobius"/>
    </source>
</evidence>
<proteinExistence type="predicted"/>